<accession>E3IXF7</accession>
<dbReference type="KEGG" id="fri:FraEuI1c_0899"/>
<reference evidence="2 3" key="1">
    <citation type="submission" date="2010-10" db="EMBL/GenBank/DDBJ databases">
        <title>Complete sequence of Frankia sp. EuI1c.</title>
        <authorList>
            <consortium name="US DOE Joint Genome Institute"/>
            <person name="Lucas S."/>
            <person name="Copeland A."/>
            <person name="Lapidus A."/>
            <person name="Cheng J.-F."/>
            <person name="Bruce D."/>
            <person name="Goodwin L."/>
            <person name="Pitluck S."/>
            <person name="Chertkov O."/>
            <person name="Detter J.C."/>
            <person name="Han C."/>
            <person name="Tapia R."/>
            <person name="Land M."/>
            <person name="Hauser L."/>
            <person name="Jeffries C."/>
            <person name="Kyrpides N."/>
            <person name="Ivanova N."/>
            <person name="Mikhailova N."/>
            <person name="Beauchemin N."/>
            <person name="Sen A."/>
            <person name="Sur S.A."/>
            <person name="Gtari M."/>
            <person name="Wall L."/>
            <person name="Tisa L."/>
            <person name="Woyke T."/>
        </authorList>
    </citation>
    <scope>NUCLEOTIDE SEQUENCE [LARGE SCALE GENOMIC DNA]</scope>
    <source>
        <strain evidence="3">DSM 45817 / CECT 9037 / EuI1c</strain>
    </source>
</reference>
<evidence type="ECO:0000256" key="1">
    <source>
        <dbReference type="SAM" id="Phobius"/>
    </source>
</evidence>
<organism evidence="2 3">
    <name type="scientific">Pseudofrankia inefficax (strain DSM 45817 / CECT 9037 / DDB 130130 / EuI1c)</name>
    <name type="common">Frankia inefficax</name>
    <dbReference type="NCBI Taxonomy" id="298654"/>
    <lineage>
        <taxon>Bacteria</taxon>
        <taxon>Bacillati</taxon>
        <taxon>Actinomycetota</taxon>
        <taxon>Actinomycetes</taxon>
        <taxon>Frankiales</taxon>
        <taxon>Frankiaceae</taxon>
        <taxon>Pseudofrankia</taxon>
    </lineage>
</organism>
<name>E3IXF7_PSEI1</name>
<dbReference type="RefSeq" id="WP_013422095.1">
    <property type="nucleotide sequence ID" value="NC_014666.1"/>
</dbReference>
<keyword evidence="1" id="KW-1133">Transmembrane helix</keyword>
<sequence precursor="true">MNPDRVLVRVLAVGLCAALAALGGQTAGVLAYAGGADLVAAFLAGGAAFVLVLPVTLTVAEKLGLL</sequence>
<dbReference type="HOGENOM" id="CLU_205839_0_0_11"/>
<keyword evidence="1" id="KW-0812">Transmembrane</keyword>
<dbReference type="InParanoid" id="E3IXF7"/>
<dbReference type="Proteomes" id="UP000002484">
    <property type="component" value="Chromosome"/>
</dbReference>
<proteinExistence type="predicted"/>
<evidence type="ECO:0000313" key="2">
    <source>
        <dbReference type="EMBL" id="ADP78974.1"/>
    </source>
</evidence>
<protein>
    <submittedName>
        <fullName evidence="2">Uncharacterized protein</fullName>
    </submittedName>
</protein>
<evidence type="ECO:0000313" key="3">
    <source>
        <dbReference type="Proteomes" id="UP000002484"/>
    </source>
</evidence>
<gene>
    <name evidence="2" type="ordered locus">FraEuI1c_0899</name>
</gene>
<dbReference type="EMBL" id="CP002299">
    <property type="protein sequence ID" value="ADP78974.1"/>
    <property type="molecule type" value="Genomic_DNA"/>
</dbReference>
<dbReference type="AlphaFoldDB" id="E3IXF7"/>
<keyword evidence="1" id="KW-0472">Membrane</keyword>
<keyword evidence="3" id="KW-1185">Reference proteome</keyword>
<feature type="transmembrane region" description="Helical" evidence="1">
    <location>
        <begin position="41"/>
        <end position="60"/>
    </location>
</feature>